<feature type="non-terminal residue" evidence="1">
    <location>
        <position position="228"/>
    </location>
</feature>
<gene>
    <name evidence="1" type="ORF">BS47DRAFT_1282985</name>
</gene>
<organism evidence="1 2">
    <name type="scientific">Hydnum rufescens UP504</name>
    <dbReference type="NCBI Taxonomy" id="1448309"/>
    <lineage>
        <taxon>Eukaryota</taxon>
        <taxon>Fungi</taxon>
        <taxon>Dikarya</taxon>
        <taxon>Basidiomycota</taxon>
        <taxon>Agaricomycotina</taxon>
        <taxon>Agaricomycetes</taxon>
        <taxon>Cantharellales</taxon>
        <taxon>Hydnaceae</taxon>
        <taxon>Hydnum</taxon>
    </lineage>
</organism>
<dbReference type="EMBL" id="MU129194">
    <property type="protein sequence ID" value="KAF9504801.1"/>
    <property type="molecule type" value="Genomic_DNA"/>
</dbReference>
<comment type="caution">
    <text evidence="1">The sequence shown here is derived from an EMBL/GenBank/DDBJ whole genome shotgun (WGS) entry which is preliminary data.</text>
</comment>
<dbReference type="AlphaFoldDB" id="A0A9P6DHK2"/>
<dbReference type="OrthoDB" id="2576233at2759"/>
<name>A0A9P6DHK2_9AGAM</name>
<evidence type="ECO:0000313" key="2">
    <source>
        <dbReference type="Proteomes" id="UP000886523"/>
    </source>
</evidence>
<accession>A0A9P6DHK2</accession>
<protein>
    <submittedName>
        <fullName evidence="1">Uncharacterized protein</fullName>
    </submittedName>
</protein>
<feature type="non-terminal residue" evidence="1">
    <location>
        <position position="1"/>
    </location>
</feature>
<keyword evidence="2" id="KW-1185">Reference proteome</keyword>
<reference evidence="1" key="1">
    <citation type="journal article" date="2020" name="Nat. Commun.">
        <title>Large-scale genome sequencing of mycorrhizal fungi provides insights into the early evolution of symbiotic traits.</title>
        <authorList>
            <person name="Miyauchi S."/>
            <person name="Kiss E."/>
            <person name="Kuo A."/>
            <person name="Drula E."/>
            <person name="Kohler A."/>
            <person name="Sanchez-Garcia M."/>
            <person name="Morin E."/>
            <person name="Andreopoulos B."/>
            <person name="Barry K.W."/>
            <person name="Bonito G."/>
            <person name="Buee M."/>
            <person name="Carver A."/>
            <person name="Chen C."/>
            <person name="Cichocki N."/>
            <person name="Clum A."/>
            <person name="Culley D."/>
            <person name="Crous P.W."/>
            <person name="Fauchery L."/>
            <person name="Girlanda M."/>
            <person name="Hayes R.D."/>
            <person name="Keri Z."/>
            <person name="LaButti K."/>
            <person name="Lipzen A."/>
            <person name="Lombard V."/>
            <person name="Magnuson J."/>
            <person name="Maillard F."/>
            <person name="Murat C."/>
            <person name="Nolan M."/>
            <person name="Ohm R.A."/>
            <person name="Pangilinan J."/>
            <person name="Pereira M.F."/>
            <person name="Perotto S."/>
            <person name="Peter M."/>
            <person name="Pfister S."/>
            <person name="Riley R."/>
            <person name="Sitrit Y."/>
            <person name="Stielow J.B."/>
            <person name="Szollosi G."/>
            <person name="Zifcakova L."/>
            <person name="Stursova M."/>
            <person name="Spatafora J.W."/>
            <person name="Tedersoo L."/>
            <person name="Vaario L.M."/>
            <person name="Yamada A."/>
            <person name="Yan M."/>
            <person name="Wang P."/>
            <person name="Xu J."/>
            <person name="Bruns T."/>
            <person name="Baldrian P."/>
            <person name="Vilgalys R."/>
            <person name="Dunand C."/>
            <person name="Henrissat B."/>
            <person name="Grigoriev I.V."/>
            <person name="Hibbett D."/>
            <person name="Nagy L.G."/>
            <person name="Martin F.M."/>
        </authorList>
    </citation>
    <scope>NUCLEOTIDE SEQUENCE</scope>
    <source>
        <strain evidence="1">UP504</strain>
    </source>
</reference>
<proteinExistence type="predicted"/>
<evidence type="ECO:0000313" key="1">
    <source>
        <dbReference type="EMBL" id="KAF9504801.1"/>
    </source>
</evidence>
<sequence length="228" mass="26122">GLSGCVEHPFWEDLGVDPCWFICQDLLHGCHKFFWDHPAKWLAHVIGTKELDNRYIAQPKVGFRHFSQGISKISQASGREHHDFQKSILPVIAGADGAEPRVIRAIQALLDYIYMAQYPLQSEDMLHEMAGLLNIFHDNKDVFIANGARGDMEHLNIPKLYALPRSIDNAHCNGVSINFTTETAEYLHIPMCKDLYNATNCCQYEIQMLQLLDMNERIYLHSSYMGWI</sequence>
<dbReference type="Proteomes" id="UP000886523">
    <property type="component" value="Unassembled WGS sequence"/>
</dbReference>